<dbReference type="CDD" id="cd00413">
    <property type="entry name" value="Glyco_hydrolase_16"/>
    <property type="match status" value="1"/>
</dbReference>
<comment type="caution">
    <text evidence="3">The sequence shown here is derived from an EMBL/GenBank/DDBJ whole genome shotgun (WGS) entry which is preliminary data.</text>
</comment>
<dbReference type="Gene3D" id="2.60.120.200">
    <property type="match status" value="1"/>
</dbReference>
<evidence type="ECO:0000259" key="2">
    <source>
        <dbReference type="PROSITE" id="PS51762"/>
    </source>
</evidence>
<dbReference type="Pfam" id="PF00722">
    <property type="entry name" value="Glyco_hydro_16"/>
    <property type="match status" value="1"/>
</dbReference>
<evidence type="ECO:0000256" key="1">
    <source>
        <dbReference type="ARBA" id="ARBA00006865"/>
    </source>
</evidence>
<dbReference type="PANTHER" id="PTHR10963">
    <property type="entry name" value="GLYCOSYL HYDROLASE-RELATED"/>
    <property type="match status" value="1"/>
</dbReference>
<evidence type="ECO:0000313" key="3">
    <source>
        <dbReference type="EMBL" id="GAB33981.1"/>
    </source>
</evidence>
<dbReference type="InterPro" id="IPR000757">
    <property type="entry name" value="Beta-glucanase-like"/>
</dbReference>
<dbReference type="InterPro" id="IPR013320">
    <property type="entry name" value="ConA-like_dom_sf"/>
</dbReference>
<comment type="similarity">
    <text evidence="1">Belongs to the glycosyl hydrolase 16 family.</text>
</comment>
<dbReference type="SUPFAM" id="SSF49899">
    <property type="entry name" value="Concanavalin A-like lectins/glucanases"/>
    <property type="match status" value="1"/>
</dbReference>
<accession>H5TKH3</accession>
<reference evidence="3" key="1">
    <citation type="submission" date="2012-02" db="EMBL/GenBank/DDBJ databases">
        <title>Whole genome shotgun sequence of Gordonia otitidis NBRC 100426.</title>
        <authorList>
            <person name="Yoshida I."/>
            <person name="Hosoyama A."/>
            <person name="Tsuchikane K."/>
            <person name="Katsumata H."/>
            <person name="Yamazaki S."/>
            <person name="Fujita N."/>
        </authorList>
    </citation>
    <scope>NUCLEOTIDE SEQUENCE [LARGE SCALE GENOMIC DNA]</scope>
    <source>
        <strain evidence="3">NBRC 100426</strain>
    </source>
</reference>
<feature type="domain" description="GH16" evidence="2">
    <location>
        <begin position="1"/>
        <end position="186"/>
    </location>
</feature>
<proteinExistence type="inferred from homology"/>
<dbReference type="Proteomes" id="UP000005038">
    <property type="component" value="Unassembled WGS sequence"/>
</dbReference>
<protein>
    <recommendedName>
        <fullName evidence="2">GH16 domain-containing protein</fullName>
    </recommendedName>
</protein>
<keyword evidence="4" id="KW-1185">Reference proteome</keyword>
<dbReference type="EMBL" id="BAFB01000090">
    <property type="protein sequence ID" value="GAB33981.1"/>
    <property type="molecule type" value="Genomic_DNA"/>
</dbReference>
<evidence type="ECO:0000313" key="4">
    <source>
        <dbReference type="Proteomes" id="UP000005038"/>
    </source>
</evidence>
<dbReference type="GO" id="GO:0005975">
    <property type="term" value="P:carbohydrate metabolic process"/>
    <property type="evidence" value="ECO:0007669"/>
    <property type="project" value="InterPro"/>
</dbReference>
<name>H5TKH3_GORO1</name>
<gene>
    <name evidence="3" type="ORF">GOOTI_090_00110</name>
</gene>
<dbReference type="AlphaFoldDB" id="H5TKH3"/>
<organism evidence="3 4">
    <name type="scientific">Gordonia otitidis (strain DSM 44809 / CCUG 52243 / JCM 12355 / NBRC 100426 / IFM 10032)</name>
    <dbReference type="NCBI Taxonomy" id="1108044"/>
    <lineage>
        <taxon>Bacteria</taxon>
        <taxon>Bacillati</taxon>
        <taxon>Actinomycetota</taxon>
        <taxon>Actinomycetes</taxon>
        <taxon>Mycobacteriales</taxon>
        <taxon>Gordoniaceae</taxon>
        <taxon>Gordonia</taxon>
    </lineage>
</organism>
<dbReference type="PROSITE" id="PS51762">
    <property type="entry name" value="GH16_2"/>
    <property type="match status" value="1"/>
</dbReference>
<dbReference type="GO" id="GO:0004553">
    <property type="term" value="F:hydrolase activity, hydrolyzing O-glycosyl compounds"/>
    <property type="evidence" value="ECO:0007669"/>
    <property type="project" value="InterPro"/>
</dbReference>
<dbReference type="STRING" id="1108044.GOOTI_090_00110"/>
<sequence>MVSVSGGMLHLSAQQQNGKWFTGGVANIGNAQSYGRWDVRFRIPASDEISFHMLLWPKDNVWPPEIDFLESTDGTRRSASSALHYRNADGSQGKIMKSVLGDFTNWNIATVEWGPGAIRLSLNGKPWQVIQDKRVPSVPMWLAMQIESGACQRNKEWGLSPCPRAGTPHELAMDVDWVTVYKPSWT</sequence>
<dbReference type="PANTHER" id="PTHR10963:SF55">
    <property type="entry name" value="GLYCOSIDE HYDROLASE FAMILY 16 PROTEIN"/>
    <property type="match status" value="1"/>
</dbReference>
<dbReference type="InterPro" id="IPR050546">
    <property type="entry name" value="Glycosyl_Hydrlase_16"/>
</dbReference>